<feature type="region of interest" description="Disordered" evidence="9">
    <location>
        <begin position="189"/>
        <end position="218"/>
    </location>
</feature>
<dbReference type="InParanoid" id="V5G134"/>
<dbReference type="OrthoDB" id="65716at2759"/>
<dbReference type="InterPro" id="IPR053045">
    <property type="entry name" value="Zinc_cluster_trans_reg"/>
</dbReference>
<evidence type="ECO:0000256" key="7">
    <source>
        <dbReference type="ARBA" id="ARBA00023254"/>
    </source>
</evidence>
<comment type="caution">
    <text evidence="11">The sequence shown here is derived from an EMBL/GenBank/DDBJ whole genome shotgun (WGS) entry which is preliminary data.</text>
</comment>
<evidence type="ECO:0000256" key="1">
    <source>
        <dbReference type="ARBA" id="ARBA00004123"/>
    </source>
</evidence>
<dbReference type="Pfam" id="PF08631">
    <property type="entry name" value="SPO22"/>
    <property type="match status" value="1"/>
</dbReference>
<dbReference type="InterPro" id="IPR056751">
    <property type="entry name" value="PAS_13"/>
</dbReference>
<feature type="compositionally biased region" description="Polar residues" evidence="9">
    <location>
        <begin position="163"/>
        <end position="172"/>
    </location>
</feature>
<dbReference type="HOGENOM" id="CLU_001453_2_0_1"/>
<dbReference type="CDD" id="cd00067">
    <property type="entry name" value="GAL4"/>
    <property type="match status" value="1"/>
</dbReference>
<feature type="domain" description="ERT1/acuK family PAS" evidence="10">
    <location>
        <begin position="435"/>
        <end position="500"/>
    </location>
</feature>
<dbReference type="InterPro" id="IPR013940">
    <property type="entry name" value="Spo22/ZIP4/TEX11"/>
</dbReference>
<dbReference type="GO" id="GO:0008270">
    <property type="term" value="F:zinc ion binding"/>
    <property type="evidence" value="ECO:0007669"/>
    <property type="project" value="InterPro"/>
</dbReference>
<keyword evidence="4" id="KW-0238">DNA-binding</keyword>
<dbReference type="InterPro" id="IPR001138">
    <property type="entry name" value="Zn2Cys6_DnaBD"/>
</dbReference>
<evidence type="ECO:0000259" key="10">
    <source>
        <dbReference type="Pfam" id="PF24990"/>
    </source>
</evidence>
<evidence type="ECO:0000256" key="6">
    <source>
        <dbReference type="ARBA" id="ARBA00023242"/>
    </source>
</evidence>
<keyword evidence="6" id="KW-0539">Nucleus</keyword>
<dbReference type="PANTHER" id="PTHR31986:SF7">
    <property type="entry name" value="REGULATOR OF DRUG SENSITIVITY 2"/>
    <property type="match status" value="1"/>
</dbReference>
<dbReference type="Proteomes" id="UP000018001">
    <property type="component" value="Unassembled WGS sequence"/>
</dbReference>
<feature type="compositionally biased region" description="Polar residues" evidence="9">
    <location>
        <begin position="191"/>
        <end position="217"/>
    </location>
</feature>
<feature type="compositionally biased region" description="Low complexity" evidence="9">
    <location>
        <begin position="41"/>
        <end position="56"/>
    </location>
</feature>
<name>V5G134_BYSSN</name>
<dbReference type="InterPro" id="IPR011990">
    <property type="entry name" value="TPR-like_helical_dom_sf"/>
</dbReference>
<comment type="subcellular location">
    <subcellularLocation>
        <location evidence="1">Nucleus</location>
    </subcellularLocation>
</comment>
<keyword evidence="5" id="KW-0804">Transcription</keyword>
<protein>
    <recommendedName>
        <fullName evidence="8">Protein ZIP4 homolog</fullName>
    </recommendedName>
</protein>
<dbReference type="PANTHER" id="PTHR31986">
    <property type="entry name" value="REGULATOR OF DRUG SENSITIVITY 2"/>
    <property type="match status" value="1"/>
</dbReference>
<evidence type="ECO:0000256" key="8">
    <source>
        <dbReference type="ARBA" id="ARBA00031845"/>
    </source>
</evidence>
<dbReference type="GO" id="GO:0000977">
    <property type="term" value="F:RNA polymerase II transcription regulatory region sequence-specific DNA binding"/>
    <property type="evidence" value="ECO:0007669"/>
    <property type="project" value="TreeGrafter"/>
</dbReference>
<proteinExistence type="predicted"/>
<evidence type="ECO:0000313" key="11">
    <source>
        <dbReference type="EMBL" id="GAD94562.1"/>
    </source>
</evidence>
<dbReference type="GO" id="GO:0005634">
    <property type="term" value="C:nucleus"/>
    <property type="evidence" value="ECO:0007669"/>
    <property type="project" value="UniProtKB-SubCell"/>
</dbReference>
<organism evidence="11 12">
    <name type="scientific">Byssochlamys spectabilis (strain No. 5 / NBRC 109023)</name>
    <name type="common">Paecilomyces variotii</name>
    <dbReference type="NCBI Taxonomy" id="1356009"/>
    <lineage>
        <taxon>Eukaryota</taxon>
        <taxon>Fungi</taxon>
        <taxon>Dikarya</taxon>
        <taxon>Ascomycota</taxon>
        <taxon>Pezizomycotina</taxon>
        <taxon>Eurotiomycetes</taxon>
        <taxon>Eurotiomycetidae</taxon>
        <taxon>Eurotiales</taxon>
        <taxon>Thermoascaceae</taxon>
        <taxon>Paecilomyces</taxon>
    </lineage>
</organism>
<evidence type="ECO:0000256" key="5">
    <source>
        <dbReference type="ARBA" id="ARBA00023163"/>
    </source>
</evidence>
<evidence type="ECO:0000256" key="3">
    <source>
        <dbReference type="ARBA" id="ARBA00023015"/>
    </source>
</evidence>
<feature type="region of interest" description="Disordered" evidence="9">
    <location>
        <begin position="136"/>
        <end position="172"/>
    </location>
</feature>
<dbReference type="GO" id="GO:0051321">
    <property type="term" value="P:meiotic cell cycle"/>
    <property type="evidence" value="ECO:0007669"/>
    <property type="project" value="UniProtKB-KW"/>
</dbReference>
<feature type="region of interest" description="Disordered" evidence="9">
    <location>
        <begin position="1"/>
        <end position="111"/>
    </location>
</feature>
<keyword evidence="3" id="KW-0805">Transcription regulation</keyword>
<gene>
    <name evidence="11" type="ORF">PVAR5_3189</name>
</gene>
<dbReference type="Pfam" id="PF24990">
    <property type="entry name" value="PAS_13"/>
    <property type="match status" value="1"/>
</dbReference>
<reference evidence="12" key="1">
    <citation type="journal article" date="2014" name="Genome Announc.">
        <title>Draft genome sequence of the formaldehyde-resistant fungus Byssochlamys spectabilis No. 5 (anamorph Paecilomyces variotii No. 5) (NBRC109023).</title>
        <authorList>
            <person name="Oka T."/>
            <person name="Ekino K."/>
            <person name="Fukuda K."/>
            <person name="Nomura Y."/>
        </authorList>
    </citation>
    <scope>NUCLEOTIDE SEQUENCE [LARGE SCALE GENOMIC DNA]</scope>
    <source>
        <strain evidence="12">No. 5 / NBRC 109023</strain>
    </source>
</reference>
<dbReference type="EMBL" id="BAUL01000094">
    <property type="protein sequence ID" value="GAD94562.1"/>
    <property type="molecule type" value="Genomic_DNA"/>
</dbReference>
<dbReference type="GO" id="GO:0000981">
    <property type="term" value="F:DNA-binding transcription factor activity, RNA polymerase II-specific"/>
    <property type="evidence" value="ECO:0007669"/>
    <property type="project" value="InterPro"/>
</dbReference>
<evidence type="ECO:0000313" key="12">
    <source>
        <dbReference type="Proteomes" id="UP000018001"/>
    </source>
</evidence>
<dbReference type="SUPFAM" id="SSF48452">
    <property type="entry name" value="TPR-like"/>
    <property type="match status" value="1"/>
</dbReference>
<dbReference type="eggNOG" id="ENOG502QQGC">
    <property type="taxonomic scope" value="Eukaryota"/>
</dbReference>
<feature type="compositionally biased region" description="Polar residues" evidence="9">
    <location>
        <begin position="19"/>
        <end position="29"/>
    </location>
</feature>
<evidence type="ECO:0000256" key="4">
    <source>
        <dbReference type="ARBA" id="ARBA00023125"/>
    </source>
</evidence>
<sequence>MSAVDRPTASLWNGKRAITTASFARNNPASRLDFNPERSMAEASSSQAAAPAGGESRQNGTAEHSKSNAPDGDTSSKETRANGNTKTSPAGKGDGAAAPTHTSPKKRRKVNHACVYCRRSERPCTRCIKRNIGHLCHDEPREPSKRARSEHELSAADEEGSSKNEFASSQGMPRNLDVQDATAQPLLPDIQTHSLPPSTVNPPQSVQPGNISNTSVLGYNDWPVQGQSQFQDMHTFHPSYMFNAPEVNNEYNLLSDFLSHSLLDDGAMYQGDDVQGLYSDPSLLNSMTLAGNNAGFLQPPQLGAAQSQNAGNGIQRPSSTVGNDKARETYYMTAADPSGTDPPEERMNKLLKAKYDAGMLKPFNYVKGYARLNHYMEQHMQPASRQKILRQLDKFRPKFRERMQSLTDIELVLVEMWFERSLMEYDRVFASMAIPACCWRRTGEIFRGNKEMAQLIDVPIENLRDGKLAIHEIIVEDQLVSYWEKFGAIAFDNTQKAMLTSSFAASLKTKVFEAASVATFSLNEPNVKTLDSHIDVLPLDPSDLESTSCTELYSAGTELWNTCSRAMSIDDGEWGQETLGLFTKVKVLALLMLESATNKGTNERNISLPVQEGDKAPIGVNDMRSIELLEVALKTARLCLETMQLALSLRILEIAAAHVENIQTFHVGHDREERKYLIQEYYVLRIMLYWRQNRLDLAEHMFSKLQEYRKQYKLEIATNLADACYDIGKQLLSDNDIKSAIVWLERALGFTENSKKGDPNEMRPVIQKALAYGYLEINTEESRIRIKELLASIDEEYGDAISTMLLKLEFISRGGSEFDSNVYYHALIKTIHMLQLTDKKLEMPASIELSVEASQQLLVQKIVPTKNGPWIEPVFSGLLLSIATAPLPLPNGLDILADAVTTISQSWGGPLSAPCSQACLILVWKKIDLACSQGNFEEAERWCQFTQHAVFEQCKEENKAKIKRKLIYCALRNSNIALACRTVDDLNEKDKSNHLALYLMYEVFLKQNDTQLAISCLKALCELDLGQAYILPCIAEAQRCGNRQQSVVVFSQLLDILDCNGIKTIHLPTLLRCMARLLASILEDEAHKHEVVESLSATQATDEHYSSRTKSFSVTELEWFSRNSYNLALHLRDPWALDYSLRLLNVSFVDLHPNDIGSTAQICVRRMLCEFLIAVTMIAKAREQTDASVKVEEQYLDVRIHAQGFRNSIQSQLDQKDAPGHEEWLKRYRTILSFDFEAVIYLKQWESLHTLIDESGTAADDHLYTIFADVILCSHTPIEIRTKVFEQIIHTITTLRSPYVTTTFYQELPRYIHCLFQLALEPTKTTEPESTTSTLESFPNFSSAMAESVLDRAYIMARDIRHSRTENLYPDDELEWLATMTFNRAVDFYLAAADEDARRWGRKAIELAELVQCDGGLLSRLLKDRRVAQDQSPPIASSLTAQQLFYHVKEEILSTVGSGYLHYEHILPHIGYQVARSLASNGDIERKSTRISYNPTTSILCVTMPTQFHETQMSWAWYQMMTRGYITGCFSLNELGAFVLAGGARFDNFPNPWQNIYKEPDLFIRPFYAPYPTIVFETGYSESYRQLVADKDLWFNATSQVNVVVLIKWTKVANNRIRGFLELWHRGAAAAAQRIQIFPIPAPGTQPQFLTFLRQDFYVGGIVPLGRKPLDPCSWDIDEFRRYADEAIRGEGLVPE</sequence>
<feature type="compositionally biased region" description="Basic and acidic residues" evidence="9">
    <location>
        <begin position="136"/>
        <end position="154"/>
    </location>
</feature>
<dbReference type="Gene3D" id="1.25.40.10">
    <property type="entry name" value="Tetratricopeptide repeat domain"/>
    <property type="match status" value="1"/>
</dbReference>
<evidence type="ECO:0000256" key="2">
    <source>
        <dbReference type="ARBA" id="ARBA00022723"/>
    </source>
</evidence>
<evidence type="ECO:0000256" key="9">
    <source>
        <dbReference type="SAM" id="MobiDB-lite"/>
    </source>
</evidence>
<keyword evidence="2" id="KW-0479">Metal-binding</keyword>
<accession>V5G134</accession>
<keyword evidence="7" id="KW-0469">Meiosis</keyword>
<keyword evidence="12" id="KW-1185">Reference proteome</keyword>